<proteinExistence type="predicted"/>
<accession>A0A1C4YAD6</accession>
<evidence type="ECO:0000313" key="2">
    <source>
        <dbReference type="EMBL" id="SCF17678.1"/>
    </source>
</evidence>
<evidence type="ECO:0000313" key="3">
    <source>
        <dbReference type="Proteomes" id="UP000199629"/>
    </source>
</evidence>
<feature type="region of interest" description="Disordered" evidence="1">
    <location>
        <begin position="98"/>
        <end position="236"/>
    </location>
</feature>
<evidence type="ECO:0000256" key="1">
    <source>
        <dbReference type="SAM" id="MobiDB-lite"/>
    </source>
</evidence>
<organism evidence="2 3">
    <name type="scientific">Micromonospora chaiyaphumensis</name>
    <dbReference type="NCBI Taxonomy" id="307119"/>
    <lineage>
        <taxon>Bacteria</taxon>
        <taxon>Bacillati</taxon>
        <taxon>Actinomycetota</taxon>
        <taxon>Actinomycetes</taxon>
        <taxon>Micromonosporales</taxon>
        <taxon>Micromonosporaceae</taxon>
        <taxon>Micromonospora</taxon>
    </lineage>
</organism>
<keyword evidence="3" id="KW-1185">Reference proteome</keyword>
<feature type="compositionally biased region" description="Low complexity" evidence="1">
    <location>
        <begin position="146"/>
        <end position="176"/>
    </location>
</feature>
<reference evidence="3" key="1">
    <citation type="submission" date="2016-06" db="EMBL/GenBank/DDBJ databases">
        <authorList>
            <person name="Varghese N."/>
            <person name="Submissions Spin"/>
        </authorList>
    </citation>
    <scope>NUCLEOTIDE SEQUENCE [LARGE SCALE GENOMIC DNA]</scope>
    <source>
        <strain evidence="3">DSM 45246</strain>
    </source>
</reference>
<dbReference type="RefSeq" id="WP_091266569.1">
    <property type="nucleotide sequence ID" value="NZ_FMCS01000007.1"/>
</dbReference>
<dbReference type="AlphaFoldDB" id="A0A1C4YAD6"/>
<dbReference type="EMBL" id="FMCS01000007">
    <property type="protein sequence ID" value="SCF17678.1"/>
    <property type="molecule type" value="Genomic_DNA"/>
</dbReference>
<feature type="compositionally biased region" description="Low complexity" evidence="1">
    <location>
        <begin position="112"/>
        <end position="122"/>
    </location>
</feature>
<feature type="compositionally biased region" description="Basic residues" evidence="1">
    <location>
        <begin position="187"/>
        <end position="199"/>
    </location>
</feature>
<sequence length="236" mass="23643">MQDAWRAYLELAMGLTEAPRKKAQDAVKRVVGQGGATAAQLQSLAEELVSTGMANREALTKLVRFEVDRALGAVGLATADEVAELTRRVHDLERRLREAKTTGAETEPKTNGTPQAGAGRAPAAPPPAAETAGAGEVTPSGDLAADEPAGAAPGAGRPAPTPAAEPSAPATAEAPVSAPPVPAKTKAVAKKAVAKKAIARKPAATVARTPAEESPAAPTRPAKKAGGRRPSGGAGS</sequence>
<protein>
    <submittedName>
        <fullName evidence="2">Polyhydroxyalkanoate synthesis regulator phasin</fullName>
    </submittedName>
</protein>
<name>A0A1C4YAD6_9ACTN</name>
<dbReference type="Proteomes" id="UP000199629">
    <property type="component" value="Unassembled WGS sequence"/>
</dbReference>
<gene>
    <name evidence="2" type="ORF">GA0070214_107345</name>
</gene>